<dbReference type="Pfam" id="PF12801">
    <property type="entry name" value="Fer4_5"/>
    <property type="match status" value="2"/>
</dbReference>
<dbReference type="GO" id="GO:0046872">
    <property type="term" value="F:metal ion binding"/>
    <property type="evidence" value="ECO:0007669"/>
    <property type="project" value="UniProtKB-KW"/>
</dbReference>
<evidence type="ECO:0000256" key="1">
    <source>
        <dbReference type="ARBA" id="ARBA00022448"/>
    </source>
</evidence>
<dbReference type="EMBL" id="CP048649">
    <property type="protein sequence ID" value="QIB69421.1"/>
    <property type="molecule type" value="Genomic_DNA"/>
</dbReference>
<feature type="transmembrane region" description="Helical" evidence="7">
    <location>
        <begin position="76"/>
        <end position="109"/>
    </location>
</feature>
<evidence type="ECO:0000256" key="2">
    <source>
        <dbReference type="ARBA" id="ARBA00022485"/>
    </source>
</evidence>
<evidence type="ECO:0000313" key="9">
    <source>
        <dbReference type="EMBL" id="QIB69421.1"/>
    </source>
</evidence>
<sequence length="300" mass="33432">MDKKRKNNDFFRFKVQVLWALITNSFLIGFVQGKIYQGKLKNVCVPGLNCYSCPGAIGSCPIGALQAVIGSYEFKFSFYVVGFLIAVGAFMGRFACGWLCPFGLFQELLYKIPFFKKVRTFRGDRQLRYVKYVVLVIFVILMPLFVVDIIGQGAPYFCKLICPAGTLEGGWPLVLTNKGLQETVGWLYAWKNLLLVLTIVACLVIYRPFCKYICPLGAIYSLFNPVSLIKYKTCGDGCTNCGACQAVCKMTVNPAQGLNDLECIRCGRCAHACASKSMKKVPLKKRAAEIQESNSKINQL</sequence>
<keyword evidence="2" id="KW-0004">4Fe-4S</keyword>
<gene>
    <name evidence="9" type="ORF">Ami103574_08800</name>
</gene>
<keyword evidence="5" id="KW-0408">Iron</keyword>
<dbReference type="AlphaFoldDB" id="A0A858BTS7"/>
<evidence type="ECO:0000256" key="5">
    <source>
        <dbReference type="ARBA" id="ARBA00023004"/>
    </source>
</evidence>
<feature type="transmembrane region" description="Helical" evidence="7">
    <location>
        <begin position="187"/>
        <end position="206"/>
    </location>
</feature>
<dbReference type="PROSITE" id="PS51379">
    <property type="entry name" value="4FE4S_FER_2"/>
    <property type="match status" value="1"/>
</dbReference>
<keyword evidence="10" id="KW-1185">Reference proteome</keyword>
<dbReference type="PANTHER" id="PTHR30176:SF3">
    <property type="entry name" value="FERREDOXIN-TYPE PROTEIN NAPH"/>
    <property type="match status" value="1"/>
</dbReference>
<organism evidence="9 10">
    <name type="scientific">Aminipila butyrica</name>
    <dbReference type="NCBI Taxonomy" id="433296"/>
    <lineage>
        <taxon>Bacteria</taxon>
        <taxon>Bacillati</taxon>
        <taxon>Bacillota</taxon>
        <taxon>Clostridia</taxon>
        <taxon>Peptostreptococcales</taxon>
        <taxon>Anaerovoracaceae</taxon>
        <taxon>Aminipila</taxon>
    </lineage>
</organism>
<keyword evidence="1" id="KW-0813">Transport</keyword>
<dbReference type="Proteomes" id="UP000466848">
    <property type="component" value="Chromosome"/>
</dbReference>
<dbReference type="SUPFAM" id="SSF54862">
    <property type="entry name" value="4Fe-4S ferredoxins"/>
    <property type="match status" value="1"/>
</dbReference>
<evidence type="ECO:0000256" key="4">
    <source>
        <dbReference type="ARBA" id="ARBA00022982"/>
    </source>
</evidence>
<keyword evidence="4" id="KW-0249">Electron transport</keyword>
<dbReference type="KEGG" id="abut:Ami103574_08800"/>
<dbReference type="PANTHER" id="PTHR30176">
    <property type="entry name" value="FERREDOXIN-TYPE PROTEIN NAPH"/>
    <property type="match status" value="1"/>
</dbReference>
<feature type="transmembrane region" description="Helical" evidence="7">
    <location>
        <begin position="129"/>
        <end position="150"/>
    </location>
</feature>
<evidence type="ECO:0000256" key="3">
    <source>
        <dbReference type="ARBA" id="ARBA00022723"/>
    </source>
</evidence>
<proteinExistence type="predicted"/>
<evidence type="ECO:0000256" key="6">
    <source>
        <dbReference type="ARBA" id="ARBA00023014"/>
    </source>
</evidence>
<keyword evidence="7" id="KW-1133">Transmembrane helix</keyword>
<dbReference type="InterPro" id="IPR017896">
    <property type="entry name" value="4Fe4S_Fe-S-bd"/>
</dbReference>
<protein>
    <submittedName>
        <fullName evidence="9">4Fe-4S binding protein</fullName>
    </submittedName>
</protein>
<evidence type="ECO:0000313" key="10">
    <source>
        <dbReference type="Proteomes" id="UP000466848"/>
    </source>
</evidence>
<keyword evidence="7" id="KW-0812">Transmembrane</keyword>
<keyword evidence="6" id="KW-0411">Iron-sulfur</keyword>
<dbReference type="InterPro" id="IPR051684">
    <property type="entry name" value="Electron_Trans/Redox"/>
</dbReference>
<evidence type="ECO:0000256" key="7">
    <source>
        <dbReference type="SAM" id="Phobius"/>
    </source>
</evidence>
<accession>A0A858BTS7</accession>
<name>A0A858BTS7_9FIRM</name>
<dbReference type="GO" id="GO:0051539">
    <property type="term" value="F:4 iron, 4 sulfur cluster binding"/>
    <property type="evidence" value="ECO:0007669"/>
    <property type="project" value="UniProtKB-KW"/>
</dbReference>
<keyword evidence="7" id="KW-0472">Membrane</keyword>
<reference evidence="9 10" key="1">
    <citation type="submission" date="2020-02" db="EMBL/GenBank/DDBJ databases">
        <authorList>
            <person name="Kim Y.B."/>
            <person name="Roh S.W."/>
        </authorList>
    </citation>
    <scope>NUCLEOTIDE SEQUENCE [LARGE SCALE GENOMIC DNA]</scope>
    <source>
        <strain evidence="9 10">DSM 103574</strain>
    </source>
</reference>
<dbReference type="RefSeq" id="WP_163066664.1">
    <property type="nucleotide sequence ID" value="NZ_CP048649.1"/>
</dbReference>
<feature type="domain" description="4Fe-4S ferredoxin-type" evidence="8">
    <location>
        <begin position="254"/>
        <end position="283"/>
    </location>
</feature>
<evidence type="ECO:0000259" key="8">
    <source>
        <dbReference type="PROSITE" id="PS51379"/>
    </source>
</evidence>
<dbReference type="GO" id="GO:0005886">
    <property type="term" value="C:plasma membrane"/>
    <property type="evidence" value="ECO:0007669"/>
    <property type="project" value="TreeGrafter"/>
</dbReference>
<keyword evidence="3" id="KW-0479">Metal-binding</keyword>